<proteinExistence type="predicted"/>
<dbReference type="Proteomes" id="UP001139411">
    <property type="component" value="Unassembled WGS sequence"/>
</dbReference>
<reference evidence="1" key="1">
    <citation type="submission" date="2022-01" db="EMBL/GenBank/DDBJ databases">
        <title>Novel species in genus Dyadobacter.</title>
        <authorList>
            <person name="Ma C."/>
        </authorList>
    </citation>
    <scope>NUCLEOTIDE SEQUENCE</scope>
    <source>
        <strain evidence="1">CY357</strain>
    </source>
</reference>
<dbReference type="EMBL" id="JAKFFV010000002">
    <property type="protein sequence ID" value="MCF2496767.1"/>
    <property type="molecule type" value="Genomic_DNA"/>
</dbReference>
<organism evidence="1 2">
    <name type="scientific">Dyadobacter chenhuakuii</name>
    <dbReference type="NCBI Taxonomy" id="2909339"/>
    <lineage>
        <taxon>Bacteria</taxon>
        <taxon>Pseudomonadati</taxon>
        <taxon>Bacteroidota</taxon>
        <taxon>Cytophagia</taxon>
        <taxon>Cytophagales</taxon>
        <taxon>Spirosomataceae</taxon>
        <taxon>Dyadobacter</taxon>
    </lineage>
</organism>
<name>A0A9X1QA64_9BACT</name>
<sequence length="80" mass="9101">MFGKVEELAQQIRLNIAEACQKGYERKDLIFLIQLMIKDFSAIKGSPFRIAIDNVITSESAKYGHINLSAAELEEVWKEV</sequence>
<evidence type="ECO:0000313" key="2">
    <source>
        <dbReference type="Proteomes" id="UP001139411"/>
    </source>
</evidence>
<dbReference type="RefSeq" id="WP_235176419.1">
    <property type="nucleotide sequence ID" value="NZ_JAKFFV010000002.1"/>
</dbReference>
<gene>
    <name evidence="1" type="ORF">L0661_00510</name>
</gene>
<accession>A0A9X1QA64</accession>
<comment type="caution">
    <text evidence="1">The sequence shown here is derived from an EMBL/GenBank/DDBJ whole genome shotgun (WGS) entry which is preliminary data.</text>
</comment>
<dbReference type="AlphaFoldDB" id="A0A9X1QA64"/>
<evidence type="ECO:0000313" key="1">
    <source>
        <dbReference type="EMBL" id="MCF2496767.1"/>
    </source>
</evidence>
<protein>
    <submittedName>
        <fullName evidence="1">Uncharacterized protein</fullName>
    </submittedName>
</protein>